<dbReference type="EMBL" id="JAGTXO010000003">
    <property type="protein sequence ID" value="KAG8468971.1"/>
    <property type="molecule type" value="Genomic_DNA"/>
</dbReference>
<dbReference type="InterPro" id="IPR052102">
    <property type="entry name" value="Enkurin_domain-protein"/>
</dbReference>
<keyword evidence="9" id="KW-1185">Reference proteome</keyword>
<feature type="compositionally biased region" description="Low complexity" evidence="6">
    <location>
        <begin position="24"/>
        <end position="52"/>
    </location>
</feature>
<dbReference type="Pfam" id="PF13864">
    <property type="entry name" value="Enkurin"/>
    <property type="match status" value="1"/>
</dbReference>
<evidence type="ECO:0000313" key="9">
    <source>
        <dbReference type="Proteomes" id="UP000751190"/>
    </source>
</evidence>
<accession>A0A8J5XHF8</accession>
<keyword evidence="5" id="KW-0966">Cell projection</keyword>
<name>A0A8J5XHF8_DIALT</name>
<sequence>MSGDLDALIAAQNAAVLGGEDPAARASPAPAMSGGAPPGAQLAYPGAPAHASSGGGVHTSVRVHKDGSAINSSQMEAALNPARNDRDAMRRAGLHPHNHHRDNVSKIREKQQEVAAKKAFESQAAQRTDDQRRRARELAAATAQRASTAGAVASDASRAAKQPASQQTVGRHESYGKVPTYLAERNRAKEAEETLAREEAAKRASCPPGTRLVTEDERTAVLATIAAREAELRKELNALPFVTKTLSTANRKKALEDRLEEIEGARAQYSKPRVYVALDV</sequence>
<dbReference type="InterPro" id="IPR027012">
    <property type="entry name" value="Enkurin_dom"/>
</dbReference>
<evidence type="ECO:0000259" key="7">
    <source>
        <dbReference type="PROSITE" id="PS51665"/>
    </source>
</evidence>
<keyword evidence="3" id="KW-0963">Cytoplasm</keyword>
<evidence type="ECO:0000256" key="1">
    <source>
        <dbReference type="ARBA" id="ARBA00004138"/>
    </source>
</evidence>
<dbReference type="PANTHER" id="PTHR21490:SF2">
    <property type="entry name" value="ENKURIN DOMAIN-CONTAINING PROTEIN 1"/>
    <property type="match status" value="1"/>
</dbReference>
<dbReference type="PROSITE" id="PS51665">
    <property type="entry name" value="ENKURIN"/>
    <property type="match status" value="1"/>
</dbReference>
<protein>
    <recommendedName>
        <fullName evidence="7">Enkurin domain-containing protein</fullName>
    </recommendedName>
</protein>
<keyword evidence="4" id="KW-0206">Cytoskeleton</keyword>
<dbReference type="OMA" id="YRYMEED"/>
<feature type="compositionally biased region" description="Low complexity" evidence="6">
    <location>
        <begin position="138"/>
        <end position="160"/>
    </location>
</feature>
<dbReference type="OrthoDB" id="10264920at2759"/>
<evidence type="ECO:0000256" key="4">
    <source>
        <dbReference type="ARBA" id="ARBA00023212"/>
    </source>
</evidence>
<dbReference type="GO" id="GO:0005881">
    <property type="term" value="C:cytoplasmic microtubule"/>
    <property type="evidence" value="ECO:0007669"/>
    <property type="project" value="TreeGrafter"/>
</dbReference>
<dbReference type="AlphaFoldDB" id="A0A8J5XHF8"/>
<comment type="caution">
    <text evidence="8">The sequence shown here is derived from an EMBL/GenBank/DDBJ whole genome shotgun (WGS) entry which is preliminary data.</text>
</comment>
<feature type="domain" description="Enkurin" evidence="7">
    <location>
        <begin position="185"/>
        <end position="277"/>
    </location>
</feature>
<comment type="subcellular location">
    <subcellularLocation>
        <location evidence="1">Cell projection</location>
        <location evidence="1">Cilium</location>
    </subcellularLocation>
    <subcellularLocation>
        <location evidence="2">Cytoplasm</location>
        <location evidence="2">Cytoskeleton</location>
    </subcellularLocation>
</comment>
<dbReference type="PANTHER" id="PTHR21490">
    <property type="entry name" value="ENKURIN-RELATED"/>
    <property type="match status" value="1"/>
</dbReference>
<feature type="compositionally biased region" description="Basic and acidic residues" evidence="6">
    <location>
        <begin position="101"/>
        <end position="120"/>
    </location>
</feature>
<dbReference type="Proteomes" id="UP000751190">
    <property type="component" value="Unassembled WGS sequence"/>
</dbReference>
<evidence type="ECO:0000256" key="2">
    <source>
        <dbReference type="ARBA" id="ARBA00004245"/>
    </source>
</evidence>
<reference evidence="8" key="1">
    <citation type="submission" date="2021-05" db="EMBL/GenBank/DDBJ databases">
        <title>The genome of the haptophyte Pavlova lutheri (Diacronema luteri, Pavlovales) - a model for lipid biosynthesis in eukaryotic algae.</title>
        <authorList>
            <person name="Hulatt C.J."/>
            <person name="Posewitz M.C."/>
        </authorList>
    </citation>
    <scope>NUCLEOTIDE SEQUENCE</scope>
    <source>
        <strain evidence="8">NIVA-4/92</strain>
    </source>
</reference>
<feature type="region of interest" description="Disordered" evidence="6">
    <location>
        <begin position="93"/>
        <end position="182"/>
    </location>
</feature>
<evidence type="ECO:0000256" key="6">
    <source>
        <dbReference type="SAM" id="MobiDB-lite"/>
    </source>
</evidence>
<evidence type="ECO:0000256" key="5">
    <source>
        <dbReference type="ARBA" id="ARBA00023273"/>
    </source>
</evidence>
<dbReference type="GO" id="GO:0005929">
    <property type="term" value="C:cilium"/>
    <property type="evidence" value="ECO:0007669"/>
    <property type="project" value="UniProtKB-SubCell"/>
</dbReference>
<gene>
    <name evidence="8" type="ORF">KFE25_007489</name>
</gene>
<evidence type="ECO:0000313" key="8">
    <source>
        <dbReference type="EMBL" id="KAG8468971.1"/>
    </source>
</evidence>
<feature type="region of interest" description="Disordered" evidence="6">
    <location>
        <begin position="21"/>
        <end position="61"/>
    </location>
</feature>
<evidence type="ECO:0000256" key="3">
    <source>
        <dbReference type="ARBA" id="ARBA00022490"/>
    </source>
</evidence>
<proteinExistence type="predicted"/>
<organism evidence="8 9">
    <name type="scientific">Diacronema lutheri</name>
    <name type="common">Unicellular marine alga</name>
    <name type="synonym">Monochrysis lutheri</name>
    <dbReference type="NCBI Taxonomy" id="2081491"/>
    <lineage>
        <taxon>Eukaryota</taxon>
        <taxon>Haptista</taxon>
        <taxon>Haptophyta</taxon>
        <taxon>Pavlovophyceae</taxon>
        <taxon>Pavlovales</taxon>
        <taxon>Pavlovaceae</taxon>
        <taxon>Diacronema</taxon>
    </lineage>
</organism>